<gene>
    <name evidence="1" type="ORF">SAMD00023353_4301050</name>
</gene>
<proteinExistence type="predicted"/>
<evidence type="ECO:0000313" key="2">
    <source>
        <dbReference type="Proteomes" id="UP000054516"/>
    </source>
</evidence>
<organism evidence="1">
    <name type="scientific">Rosellinia necatrix</name>
    <name type="common">White root-rot fungus</name>
    <dbReference type="NCBI Taxonomy" id="77044"/>
    <lineage>
        <taxon>Eukaryota</taxon>
        <taxon>Fungi</taxon>
        <taxon>Dikarya</taxon>
        <taxon>Ascomycota</taxon>
        <taxon>Pezizomycotina</taxon>
        <taxon>Sordariomycetes</taxon>
        <taxon>Xylariomycetidae</taxon>
        <taxon>Xylariales</taxon>
        <taxon>Xylariaceae</taxon>
        <taxon>Rosellinia</taxon>
    </lineage>
</organism>
<dbReference type="AlphaFoldDB" id="A0A1W2TNV6"/>
<name>A0A1W2TNV6_ROSNE</name>
<accession>A0A1W2TNV6</accession>
<dbReference type="OrthoDB" id="4723568at2759"/>
<dbReference type="Proteomes" id="UP000054516">
    <property type="component" value="Unassembled WGS sequence"/>
</dbReference>
<sequence>MGFWSTLVHGVTNALGWIGENAGSISKVIGAVVGAAGVRAMTEEEIAAEGNNVLPVLKSHIEAAEKNMKEEADRLFPAPAKARATVNLPALWTTPNSGSASLKVIPEIGMDVNRMLACEGIPTALGTEDPIDAGRTIANQMFVPPPPGVALAPGEFHHNAVDVRVGSSSRISGGIVYYPVPLGNPGSHQAWHSHTRLYYEPSIAEEKALAERKRALAIKRAPANLRAGASYNSTTVTVVWTDSREVDKITSAAVQNLINGSHGRIELPEPAFNDGTKFNYQFRTDVNMGPAEVAGALSTAIENLLPPSENGRVPRMPTVGVSNLVTYVE</sequence>
<protein>
    <submittedName>
        <fullName evidence="1">Uncharacterized protein</fullName>
    </submittedName>
</protein>
<reference evidence="1" key="1">
    <citation type="submission" date="2016-03" db="EMBL/GenBank/DDBJ databases">
        <title>Draft genome sequence of Rosellinia necatrix.</title>
        <authorList>
            <person name="Kanematsu S."/>
        </authorList>
    </citation>
    <scope>NUCLEOTIDE SEQUENCE [LARGE SCALE GENOMIC DNA]</scope>
    <source>
        <strain evidence="1">W97</strain>
    </source>
</reference>
<dbReference type="EMBL" id="DF977488">
    <property type="protein sequence ID" value="GAP90068.1"/>
    <property type="molecule type" value="Genomic_DNA"/>
</dbReference>
<evidence type="ECO:0000313" key="1">
    <source>
        <dbReference type="EMBL" id="GAP90068.1"/>
    </source>
</evidence>
<keyword evidence="2" id="KW-1185">Reference proteome</keyword>